<evidence type="ECO:0000259" key="25">
    <source>
        <dbReference type="Pfam" id="PF17857"/>
    </source>
</evidence>
<dbReference type="Gene3D" id="1.20.920.30">
    <property type="match status" value="1"/>
</dbReference>
<keyword evidence="8" id="KW-0067">ATP-binding</keyword>
<evidence type="ECO:0000259" key="20">
    <source>
        <dbReference type="Pfam" id="PF12774"/>
    </source>
</evidence>
<keyword evidence="9" id="KW-0282">Flagellum</keyword>
<evidence type="ECO:0000256" key="3">
    <source>
        <dbReference type="ARBA" id="ARBA00008887"/>
    </source>
</evidence>
<feature type="region of interest" description="Disordered" evidence="17">
    <location>
        <begin position="513"/>
        <end position="563"/>
    </location>
</feature>
<feature type="domain" description="Dynein heavy chain hydrolytic ATP-binding dynein motor region" evidence="20">
    <location>
        <begin position="1336"/>
        <end position="1662"/>
    </location>
</feature>
<dbReference type="GO" id="GO:0005874">
    <property type="term" value="C:microtubule"/>
    <property type="evidence" value="ECO:0007669"/>
    <property type="project" value="UniProtKB-KW"/>
</dbReference>
<dbReference type="FunFam" id="1.10.8.1220:FF:000001">
    <property type="entry name" value="Dynein axonemal heavy chain 5"/>
    <property type="match status" value="1"/>
</dbReference>
<evidence type="ECO:0000256" key="5">
    <source>
        <dbReference type="ARBA" id="ARBA00022701"/>
    </source>
</evidence>
<dbReference type="Pfam" id="PF17857">
    <property type="entry name" value="AAA_lid_1"/>
    <property type="match status" value="1"/>
</dbReference>
<comment type="caution">
    <text evidence="28">The sequence shown here is derived from an EMBL/GenBank/DDBJ whole genome shotgun (WGS) entry which is preliminary data.</text>
</comment>
<dbReference type="PANTHER" id="PTHR22878:SF66">
    <property type="entry name" value="DYNEIN AXONEMAL HEAVY CHAIN 7"/>
    <property type="match status" value="1"/>
</dbReference>
<evidence type="ECO:0000256" key="9">
    <source>
        <dbReference type="ARBA" id="ARBA00022846"/>
    </source>
</evidence>
<dbReference type="FunFam" id="1.10.287.2620:FF:000002">
    <property type="entry name" value="Dynein heavy chain 2, axonemal"/>
    <property type="match status" value="1"/>
</dbReference>
<dbReference type="InterPro" id="IPR042222">
    <property type="entry name" value="Dynein_2_N"/>
</dbReference>
<feature type="domain" description="Dynein heavy chain 3 AAA+ lid" evidence="25">
    <location>
        <begin position="2217"/>
        <end position="2302"/>
    </location>
</feature>
<dbReference type="InterPro" id="IPR026983">
    <property type="entry name" value="DHC"/>
</dbReference>
<feature type="domain" description="Dynein heavy chain AAA lid" evidence="26">
    <location>
        <begin position="3636"/>
        <end position="3775"/>
    </location>
</feature>
<proteinExistence type="inferred from homology"/>
<dbReference type="FunFam" id="1.20.920.30:FF:000002">
    <property type="entry name" value="Dynein axonemal heavy chain 3"/>
    <property type="match status" value="1"/>
</dbReference>
<evidence type="ECO:0000256" key="10">
    <source>
        <dbReference type="ARBA" id="ARBA00023017"/>
    </source>
</evidence>
<dbReference type="FunFam" id="1.20.58.1120:FF:000005">
    <property type="entry name" value="Dynein, axonemal, heavy chain 12"/>
    <property type="match status" value="1"/>
</dbReference>
<sequence>MNSRPRIRTKTGNAAHLVLPVFDDLRHQPEWKIASPNFAPNTRIVLGNEPKVDIIKELNTRNDSIQRSHPHKHVESWKNLKTKENFRRGLVELALRGEDAPVFEVLPPSYGQEDKEISSGIASREKDILRYYYYIYNGIDMDHIAPMEETWMEHMQSMIRQNVRESADASLMEKLEDEIREDYMFSVKKAIVDFVLRESADKLPSPAEKQKICDMTDDECKPPEHRKELEIVPKPWHSSFVAAHRFCQRHLFVTNACMLQVLDLWHTSFANLRLVDIEELYSKSSAIELTGFQQICTKHIEAAKERLLKKWLNEVQNIFYQGNKKKLIPSNDGSGKLEAYYRCAATLMTENLQNLGLASMLDYKNLVCRPPRLIERIHPEKQYQGHIMFNKRFDTSFSYELPGFILRLILDESSIKFDPSIEEFENVLLSMFDNMLKVIQSIPRIETRLYSEWQTTSADNAALHPVILDEILQDYKNSVREMLRIEAKGPESHTREYDKYQFLVSRQAERDIEELLNPKEPENVPEKPKRTSSEGSETETNEPEDEEEDAGQHKKTPEVSKGPNFEDLARELIKYIRLSKRIQYESRRTIKLGLFEIHCDDLIRALAKRVEGIVDRLLDRILEDHRTTNRALIKEYESIASKALTVPTDIAHLMQLTEFVNQTEKVTMHDLERKLDKSKDRLLFLMDHAQLNPSDMRINSQVFEWHMRMTDVFEENRRTAVVKREEFEIGLRYRRERFLEELEAYRRQVDEFQGLGDLNEINRYLKKAQALDNKLELAVAKIEQFNSEEEALKWDTTVYPLRGEVQNTLRPFLKLYETTVEFNNKYREWMDGPMEKVDPEQVDNEVSNQYRTLYRLEKSFDSLPAPRKIASKVRVKVEEFKEHLPLIRTLFNPGLRDRHWVQISEVVGYTLRNEEGMCLAKLVDMNLEPHIAKFDMISEAATKEHSLEKALDKMRKEWAPIEFNLIPYRDSGTLILSSVDDIQVLLDDHIVKTQTMRGSPFIKPFEADIRDWEQKLILTQDILDEWMKVQATWLYLEPIFSSPDIMAQMPDESRKFTTVDKTWKELMKNANVDRKVMVVITIDKMLDKFKKSNDLLEAILKGLNAYLEKKRLFFPRFFFLSNDELLEILSETKDPTRVQPHLKKCFEGIASLTFTKNLDITHMKSSENEIVELKEVISTSKARGAVEKWLLELEDNMTTSVHLAISNALEDYLQSPRREWVKTWCGQAVLAGSMFFWTLETEKAISSGASAMGDYLKVNNQQIEEIVAMVRGKLSKQNRTTLQALIVLDVHARDVLAELISVKCGSKNDFSWLSQLRYYWEEKQLVTRMINSQLNYGYEYLGNTGRLVITPLTDRCYRTLFGALHLHLGGAPEGPAGTGKTETTKDLAKAVAKQCVVFNCSDGLDYIALGKFFKGLASCGAWSCFDEFNRIDLEVLSVVAQQILTIQRAINAKQARLVFEGTDIKLDPTCAVFITMNPGYAGRSELPDNLKALFRAVAMMVPDYAMIAEISLYSCGFVNARPLAVKIVATYRLCSEQLSSQAHYDYGMRAVKSVLTAAGNLKLKYPNEDEDVLMLRSIIDVNLPKFLNHDLPLFNGITSDLFPGVERPSPDYEVLNSAIKNACDRTNLQNTDFFVEKIQQIYEMMIVRHGFMIVGDPFGGKTKAYQTLALALAEICEKGLMEENKVQYTVINPKAITMGQLYGQFDPVSHEWSDGILAVSYRAFATSTTPDRKWLIFDGPVDAVWIENMNTVLDDNKKLCLMSGEIIQLAPTTNLIFEPMDLEAASPATVSRCGMIYLEPASLGWRPLFRSWLNTLPAGIKTQHKDVWEDMFERFVDAGIAMVRKGGGKELSPTGNINLVKSLMNLIDCHVSDFKEENILDQFDPQVANTIVECIFFFSYVWSIGATTDENGRRLFDKLTRELMNGGMMEDTRQRLALVELVPPPLQDYGKPFPIKRSVFDYQLVVNIPKPGAPPPPPSEDNEEDNSPVKWALWKDTIRLAPPIPKDTTFHEIIVPTVETVRCYHLLELFILHCKPCLFVGPTGTGKSCYILDFLLNKLPKDVYKPNNLNFSAQTSANQTQNIIFSKLDRRRKGVFGPPMGKKMIVFVDDLNMPIRETYGAQPPIELLRQWLDHWNWYDLKTNESIKLIDLIFIGAMGPPGGGRNPVTPRFLRHLNTVTINEFEDDTMRTIFTRIMEWHITTRGFGPDFNKVPAQFVAATLAVYKGAMQNLLPTPAKSHYLFNLRDFSRVIQGVLLSTPENIDSVAARRLWVHEVFRVYYDRLVDSNDRKWFFEFVAQCVQSQLDTSFEVLFAHLTGNDDKVTEDHLRSLMFCDFSDPQKGKQYVEVRDVERLRNVTESYLDEYNQLSKKPMNLVLFRFAIEHVCRIARILKQPRSHALLVGIGGSGRQSLTRLAAHMSDFDLFQVEISKSYGTNEWKEDLKRILRKSSETENHAVFLFTDTQIKQESFLEDINNLLNAGEVPNLYPPDEKMEVCEKMRQLDRSRERSKQTDGSPVALFNYFVQRVREQLHIVLALSPIGDSFRNRLRKFPSLVNCCTIDWFQAWPEDALTAVATRSLKEVEMTDDVREGCINLCKYFHTSTRELSQRYLIELERHNYVTPTSYLELITTFMTLLEKKRTEVLLQKSRYEVGLEKLSSAAEEISVMSKELQSLQPKLVQASKEVDAVMVVVEQQSAEAAKQEKVVRVDEAVAGEQARNAEAIKEECDADLAEAIPILEMALKALETLTPADITIVKTMKSPPAGVRLVMEAVCVLKGIKPDRVNDPGGSGKKVEDYWGPSKRLLGDMKFLENLKGFDKDNIPNSIMKTIRERYIPNPDFKPERVAVASTACEGLCKWVIAIDRYDAVAKIVAPKKEALARAMNEYTTAMNALNLKRAALKEVQDRLRLLTDDLEMNKRKKIDLENKVDICTKKLERAEQLIGGLGGEKSRWTEAAQNLGEQYINLTGDVLISSGVVAYLGAFTSSFRQDQTKQWLIEVMESAIPCSEDFSLVSTLGNPVEIRAWNIAGLPTDDFSVENGIIIANARRWPLMIDPTSQANKWVKNMEKKNNLQVIKLTNTDFVRTLENCIQFGTPVLLEGIGEELDPMLEPLLLKQTFKQGGALCIKLGDSVIEYSPEFRFYMTTKLRNPHYLPETAVKVTLMNFMITEEGLQDQLLGIVVARERPELEDEKNKLILQGAANKKKLKELEDQILGVLSSSEGNILEDESAIQVLNSSKELSNEIAEKQAYFEETEQKIDAARLGYVPIAVHSTILFFSIADLANIDPMYQYSLTWFINLFNMGIDNSEKSDDLNQRLENLRSYLTYSLYCNVCRSLFEKDKLLFSFLLAINMTRHEGQLNEQEWRFLLTGGVGLDNPHTNPTDWFPAKSWDELCRLDDVTVFPGIREHFCSKTGAWKNIYDSGNPHEQPLPVELKHLRTRIQQMCVLRVLRPDKIVPAIQNYVLEQMGKEYIEPPPFDLPGTFADSSCTVPLLFVLSPGADPMVALLKFAEDMGFGGSKFESLSLGQGQGPIALRMIERGVKEGTWVLLQNCHLAPSWMGMLEKTVEELNPDTTHPDFRLWLTSYPSRDFPVAILQNGVKMTNEPPKGLRFNLWRSYLSDPISDQEFFQSCPNEHAWKKLLFGLVFFHAIVQERRKFGPLGWNTPYEFNETDLRISVQQLHIFLEQYSDVQYEALRYLTGECNYGGRVTDEWDRRTLKTVLMRFYCPPVVEEATYMLDESGTYYVPEDTHYEGYIDYIKSLPLNPAPSVFGMHENADITKDQQETNLMFTNILLTQSKGTSSAGKSVDETVDEVAADVLSRLPQNYNTELVLRKYPTRYEQSMNTVLVQEMVRFNVLLSVIRSSLSDIRLAIKGLVVMSADLEAVVAAILASKIPGMWMSKSYPSLKPLGSYVNDFLARLKFLQDWYDQEAPPVFWMSGFFFTQAFLTGVQQNYARKHTIPIDLLSFEFEVLEDQKYTAPPEEGAYISGLFLDGARWDRKTKQLAESMPKVLQDPMPPIWLQPIRKSDIKPRPSYTAPVYKTSERRGVLSTTGHSTNFVLPMLLTSDKPESHWIMRGVALLCQLDD</sequence>
<dbReference type="InterPro" id="IPR042228">
    <property type="entry name" value="Dynein_linker_3"/>
</dbReference>
<keyword evidence="10" id="KW-0243">Dynein</keyword>
<comment type="subcellular location">
    <subcellularLocation>
        <location evidence="1">Cell projection</location>
        <location evidence="1">Cilium</location>
        <location evidence="1">Flagellum</location>
    </subcellularLocation>
    <subcellularLocation>
        <location evidence="2">Cytoplasm</location>
        <location evidence="2">Cytoskeleton</location>
        <location evidence="2">Cilium axoneme</location>
    </subcellularLocation>
</comment>
<dbReference type="FunFam" id="1.20.140.100:FF:000004">
    <property type="entry name" value="Dynein axonemal heavy chain 6"/>
    <property type="match status" value="1"/>
</dbReference>
<dbReference type="FunFam" id="3.40.50.300:FF:000044">
    <property type="entry name" value="Dynein heavy chain 5, axonemal"/>
    <property type="match status" value="1"/>
</dbReference>
<dbReference type="FunFam" id="3.10.490.20:FF:000001">
    <property type="entry name" value="dynein heavy chain 7, axonemal"/>
    <property type="match status" value="1"/>
</dbReference>
<dbReference type="Gene3D" id="1.20.140.100">
    <property type="entry name" value="Dynein heavy chain, N-terminal domain 2"/>
    <property type="match status" value="1"/>
</dbReference>
<dbReference type="Pfam" id="PF18198">
    <property type="entry name" value="AAA_lid_11"/>
    <property type="match status" value="1"/>
</dbReference>
<evidence type="ECO:0000256" key="12">
    <source>
        <dbReference type="ARBA" id="ARBA00023069"/>
    </source>
</evidence>
<evidence type="ECO:0000256" key="11">
    <source>
        <dbReference type="ARBA" id="ARBA00023054"/>
    </source>
</evidence>
<evidence type="ECO:0000256" key="8">
    <source>
        <dbReference type="ARBA" id="ARBA00022840"/>
    </source>
</evidence>
<evidence type="ECO:0000259" key="23">
    <source>
        <dbReference type="Pfam" id="PF12781"/>
    </source>
</evidence>
<dbReference type="InterPro" id="IPR035699">
    <property type="entry name" value="AAA_6"/>
</dbReference>
<dbReference type="Gene3D" id="1.20.1270.280">
    <property type="match status" value="1"/>
</dbReference>
<dbReference type="Gene3D" id="1.10.287.2620">
    <property type="match status" value="1"/>
</dbReference>
<dbReference type="InterPro" id="IPR043157">
    <property type="entry name" value="Dynein_AAA1S"/>
</dbReference>
<feature type="domain" description="Dynein heavy chain AAA module D4" evidence="22">
    <location>
        <begin position="2372"/>
        <end position="2634"/>
    </location>
</feature>
<dbReference type="Gene3D" id="1.10.8.720">
    <property type="entry name" value="Region D6 of dynein motor"/>
    <property type="match status" value="1"/>
</dbReference>
<dbReference type="Pfam" id="PF03028">
    <property type="entry name" value="Dynein_heavy"/>
    <property type="match status" value="1"/>
</dbReference>
<dbReference type="InterPro" id="IPR024317">
    <property type="entry name" value="Dynein_heavy_chain_D4_dom"/>
</dbReference>
<dbReference type="FunFam" id="3.40.50.300:FF:002141">
    <property type="entry name" value="Dynein heavy chain"/>
    <property type="match status" value="1"/>
</dbReference>
<dbReference type="Pfam" id="PF12774">
    <property type="entry name" value="AAA_6"/>
    <property type="match status" value="1"/>
</dbReference>
<evidence type="ECO:0000256" key="14">
    <source>
        <dbReference type="ARBA" id="ARBA00023212"/>
    </source>
</evidence>
<evidence type="ECO:0000256" key="17">
    <source>
        <dbReference type="SAM" id="MobiDB-lite"/>
    </source>
</evidence>
<feature type="domain" description="Dynein heavy chain linker" evidence="19">
    <location>
        <begin position="804"/>
        <end position="1207"/>
    </location>
</feature>
<dbReference type="Pfam" id="PF12780">
    <property type="entry name" value="AAA_8"/>
    <property type="match status" value="1"/>
</dbReference>
<evidence type="ECO:0000259" key="24">
    <source>
        <dbReference type="Pfam" id="PF17852"/>
    </source>
</evidence>
<dbReference type="Pfam" id="PF08393">
    <property type="entry name" value="DHC_N2"/>
    <property type="match status" value="1"/>
</dbReference>
<dbReference type="Pfam" id="PF12777">
    <property type="entry name" value="MT"/>
    <property type="match status" value="1"/>
</dbReference>
<reference evidence="28" key="1">
    <citation type="submission" date="2019-03" db="EMBL/GenBank/DDBJ databases">
        <title>Improved annotation for the trematode Fasciola hepatica.</title>
        <authorList>
            <person name="Choi Y.-J."/>
            <person name="Martin J."/>
            <person name="Mitreva M."/>
        </authorList>
    </citation>
    <scope>NUCLEOTIDE SEQUENCE [LARGE SCALE GENOMIC DNA]</scope>
</reference>
<dbReference type="GO" id="GO:0003341">
    <property type="term" value="P:cilium movement"/>
    <property type="evidence" value="ECO:0007669"/>
    <property type="project" value="UniProtKB-ARBA"/>
</dbReference>
<gene>
    <name evidence="28" type="ORF">D915_005250</name>
</gene>
<dbReference type="PANTHER" id="PTHR22878">
    <property type="entry name" value="DYNEIN HEAVY CHAIN 6, AXONEMAL-LIKE-RELATED"/>
    <property type="match status" value="1"/>
</dbReference>
<dbReference type="InterPro" id="IPR043160">
    <property type="entry name" value="Dynein_C_barrel"/>
</dbReference>
<evidence type="ECO:0000256" key="7">
    <source>
        <dbReference type="ARBA" id="ARBA00022741"/>
    </source>
</evidence>
<evidence type="ECO:0000259" key="27">
    <source>
        <dbReference type="Pfam" id="PF18199"/>
    </source>
</evidence>
<evidence type="ECO:0000259" key="22">
    <source>
        <dbReference type="Pfam" id="PF12780"/>
    </source>
</evidence>
<feature type="domain" description="Dynein heavy chain region D6 P-loop" evidence="18">
    <location>
        <begin position="3487"/>
        <end position="3601"/>
    </location>
</feature>
<feature type="coiled-coil region" evidence="16">
    <location>
        <begin position="735"/>
        <end position="788"/>
    </location>
</feature>
<dbReference type="Gene3D" id="3.40.50.300">
    <property type="entry name" value="P-loop containing nucleotide triphosphate hydrolases"/>
    <property type="match status" value="5"/>
</dbReference>
<dbReference type="InterPro" id="IPR013602">
    <property type="entry name" value="Dynein_heavy_linker"/>
</dbReference>
<evidence type="ECO:0000259" key="26">
    <source>
        <dbReference type="Pfam" id="PF18198"/>
    </source>
</evidence>
<dbReference type="GO" id="GO:0005858">
    <property type="term" value="C:axonemal dynein complex"/>
    <property type="evidence" value="ECO:0007669"/>
    <property type="project" value="UniProtKB-ARBA"/>
</dbReference>
<keyword evidence="13" id="KW-0505">Motor protein</keyword>
<dbReference type="Pfam" id="PF18199">
    <property type="entry name" value="Dynein_C"/>
    <property type="match status" value="1"/>
</dbReference>
<evidence type="ECO:0000256" key="2">
    <source>
        <dbReference type="ARBA" id="ARBA00004430"/>
    </source>
</evidence>
<dbReference type="InterPro" id="IPR041658">
    <property type="entry name" value="AAA_lid_11"/>
</dbReference>
<dbReference type="InterPro" id="IPR027417">
    <property type="entry name" value="P-loop_NTPase"/>
</dbReference>
<dbReference type="FunFam" id="3.40.50.300:FF:000223">
    <property type="entry name" value="Dynein heavy chain 3, axonemal"/>
    <property type="match status" value="1"/>
</dbReference>
<dbReference type="Pfam" id="PF17852">
    <property type="entry name" value="Dynein_AAA_lid"/>
    <property type="match status" value="1"/>
</dbReference>
<dbReference type="GO" id="GO:0051959">
    <property type="term" value="F:dynein light intermediate chain binding"/>
    <property type="evidence" value="ECO:0007669"/>
    <property type="project" value="InterPro"/>
</dbReference>
<keyword evidence="29" id="KW-1185">Reference proteome</keyword>
<feature type="compositionally biased region" description="Basic and acidic residues" evidence="17">
    <location>
        <begin position="516"/>
        <end position="532"/>
    </location>
</feature>
<protein>
    <submittedName>
        <fullName evidence="28">Dynein heavy chain 7 axonemal</fullName>
    </submittedName>
</protein>
<dbReference type="Gene3D" id="1.10.8.1220">
    <property type="match status" value="1"/>
</dbReference>
<dbReference type="Gene3D" id="3.10.490.20">
    <property type="match status" value="1"/>
</dbReference>
<feature type="compositionally biased region" description="Acidic residues" evidence="17">
    <location>
        <begin position="536"/>
        <end position="549"/>
    </location>
</feature>
<dbReference type="GO" id="GO:0045505">
    <property type="term" value="F:dynein intermediate chain binding"/>
    <property type="evidence" value="ECO:0007669"/>
    <property type="project" value="InterPro"/>
</dbReference>
<dbReference type="Proteomes" id="UP000230066">
    <property type="component" value="Unassembled WGS sequence"/>
</dbReference>
<dbReference type="GO" id="GO:0005524">
    <property type="term" value="F:ATP binding"/>
    <property type="evidence" value="ECO:0007669"/>
    <property type="project" value="UniProtKB-KW"/>
</dbReference>
<dbReference type="GO" id="GO:0008569">
    <property type="term" value="F:minus-end-directed microtubule motor activity"/>
    <property type="evidence" value="ECO:0007669"/>
    <property type="project" value="InterPro"/>
</dbReference>
<feature type="domain" description="Dynein heavy chain AAA 5 extension" evidence="24">
    <location>
        <begin position="1829"/>
        <end position="1964"/>
    </location>
</feature>
<evidence type="ECO:0000256" key="16">
    <source>
        <dbReference type="SAM" id="Coils"/>
    </source>
</evidence>
<dbReference type="FunFam" id="1.20.1270.280:FF:000001">
    <property type="entry name" value="dynein heavy chain 7, axonemal"/>
    <property type="match status" value="1"/>
</dbReference>
<feature type="domain" description="Dynein heavy chain coiled coil stalk" evidence="21">
    <location>
        <begin position="2648"/>
        <end position="2992"/>
    </location>
</feature>
<name>A0A4E0RCL6_FASHE</name>
<keyword evidence="4" id="KW-0963">Cytoplasm</keyword>
<evidence type="ECO:0000259" key="19">
    <source>
        <dbReference type="Pfam" id="PF08393"/>
    </source>
</evidence>
<dbReference type="FunFam" id="1.10.8.710:FF:000004">
    <property type="entry name" value="Dynein axonemal heavy chain 6"/>
    <property type="match status" value="1"/>
</dbReference>
<dbReference type="Pfam" id="PF12781">
    <property type="entry name" value="AAA_9"/>
    <property type="match status" value="1"/>
</dbReference>
<dbReference type="Gene3D" id="1.10.472.130">
    <property type="match status" value="1"/>
</dbReference>
<dbReference type="InterPro" id="IPR041228">
    <property type="entry name" value="Dynein_C"/>
</dbReference>
<dbReference type="InterPro" id="IPR041466">
    <property type="entry name" value="Dynein_AAA5_ext"/>
</dbReference>
<organism evidence="28 29">
    <name type="scientific">Fasciola hepatica</name>
    <name type="common">Liver fluke</name>
    <dbReference type="NCBI Taxonomy" id="6192"/>
    <lineage>
        <taxon>Eukaryota</taxon>
        <taxon>Metazoa</taxon>
        <taxon>Spiralia</taxon>
        <taxon>Lophotrochozoa</taxon>
        <taxon>Platyhelminthes</taxon>
        <taxon>Trematoda</taxon>
        <taxon>Digenea</taxon>
        <taxon>Plagiorchiida</taxon>
        <taxon>Echinostomata</taxon>
        <taxon>Echinostomatoidea</taxon>
        <taxon>Fasciolidae</taxon>
        <taxon>Fasciola</taxon>
    </lineage>
</organism>
<dbReference type="FunFam" id="1.20.920.20:FF:000006">
    <property type="entry name" value="Dynein, axonemal, heavy chain 6"/>
    <property type="match status" value="1"/>
</dbReference>
<evidence type="ECO:0000313" key="28">
    <source>
        <dbReference type="EMBL" id="THD24124.1"/>
    </source>
</evidence>
<dbReference type="EMBL" id="JXXN02001766">
    <property type="protein sequence ID" value="THD24124.1"/>
    <property type="molecule type" value="Genomic_DNA"/>
</dbReference>
<evidence type="ECO:0000256" key="4">
    <source>
        <dbReference type="ARBA" id="ARBA00022490"/>
    </source>
</evidence>
<keyword evidence="7" id="KW-0547">Nucleotide-binding</keyword>
<keyword evidence="6" id="KW-0677">Repeat</keyword>
<feature type="coiled-coil region" evidence="16">
    <location>
        <begin position="2875"/>
        <end position="2940"/>
    </location>
</feature>
<dbReference type="FunFam" id="3.40.50.300:FF:000362">
    <property type="entry name" value="Dynein, axonemal, heavy chain 6"/>
    <property type="match status" value="1"/>
</dbReference>
<evidence type="ECO:0000256" key="13">
    <source>
        <dbReference type="ARBA" id="ARBA00023175"/>
    </source>
</evidence>
<keyword evidence="14" id="KW-0206">Cytoskeleton</keyword>
<dbReference type="SUPFAM" id="SSF52540">
    <property type="entry name" value="P-loop containing nucleoside triphosphate hydrolases"/>
    <property type="match status" value="4"/>
</dbReference>
<comment type="similarity">
    <text evidence="3">Belongs to the dynein heavy chain family.</text>
</comment>
<dbReference type="FunFam" id="1.10.8.720:FF:000001">
    <property type="entry name" value="dynein heavy chain 7, axonemal"/>
    <property type="match status" value="1"/>
</dbReference>
<evidence type="ECO:0000259" key="21">
    <source>
        <dbReference type="Pfam" id="PF12777"/>
    </source>
</evidence>
<evidence type="ECO:0000256" key="1">
    <source>
        <dbReference type="ARBA" id="ARBA00004230"/>
    </source>
</evidence>
<evidence type="ECO:0000256" key="6">
    <source>
        <dbReference type="ARBA" id="ARBA00022737"/>
    </source>
</evidence>
<dbReference type="InterPro" id="IPR035706">
    <property type="entry name" value="AAA_9"/>
</dbReference>
<feature type="domain" description="Dynein heavy chain ATP-binding dynein motor region" evidence="23">
    <location>
        <begin position="3022"/>
        <end position="3243"/>
    </location>
</feature>
<evidence type="ECO:0000256" key="15">
    <source>
        <dbReference type="ARBA" id="ARBA00023273"/>
    </source>
</evidence>
<dbReference type="InterPro" id="IPR042219">
    <property type="entry name" value="AAA_lid_11_sf"/>
</dbReference>
<keyword evidence="11 16" id="KW-0175">Coiled coil</keyword>
<keyword evidence="15" id="KW-0966">Cell projection</keyword>
<feature type="domain" description="Dynein heavy chain C-terminal" evidence="27">
    <location>
        <begin position="3781"/>
        <end position="4081"/>
    </location>
</feature>
<dbReference type="InterPro" id="IPR041589">
    <property type="entry name" value="DNAH3_AAA_lid_1"/>
</dbReference>
<dbReference type="Gene3D" id="6.10.140.1060">
    <property type="match status" value="1"/>
</dbReference>
<dbReference type="Gene3D" id="1.20.58.1120">
    <property type="match status" value="1"/>
</dbReference>
<dbReference type="FunFam" id="3.40.50.300:FF:001328">
    <property type="entry name" value="Dynein heavy chain 6, axonemal"/>
    <property type="match status" value="1"/>
</dbReference>
<accession>A0A4E0RCL6</accession>
<dbReference type="Gene3D" id="1.20.920.20">
    <property type="match status" value="1"/>
</dbReference>
<dbReference type="InterPro" id="IPR024743">
    <property type="entry name" value="Dynein_HC_stalk"/>
</dbReference>
<dbReference type="Gene3D" id="3.20.180.20">
    <property type="entry name" value="Dynein heavy chain, N-terminal domain 2"/>
    <property type="match status" value="1"/>
</dbReference>
<evidence type="ECO:0000259" key="18">
    <source>
        <dbReference type="Pfam" id="PF03028"/>
    </source>
</evidence>
<keyword evidence="5" id="KW-0493">Microtubule</keyword>
<dbReference type="InterPro" id="IPR004273">
    <property type="entry name" value="Dynein_heavy_D6_P-loop"/>
</dbReference>
<dbReference type="Pfam" id="PF12775">
    <property type="entry name" value="AAA_7"/>
    <property type="match status" value="1"/>
</dbReference>
<keyword evidence="12" id="KW-0969">Cilium</keyword>
<dbReference type="FunFam" id="3.20.180.20:FF:000003">
    <property type="entry name" value="Dynein heavy chain 12, axonemal"/>
    <property type="match status" value="1"/>
</dbReference>
<evidence type="ECO:0000313" key="29">
    <source>
        <dbReference type="Proteomes" id="UP000230066"/>
    </source>
</evidence>
<dbReference type="GO" id="GO:0031514">
    <property type="term" value="C:motile cilium"/>
    <property type="evidence" value="ECO:0007669"/>
    <property type="project" value="UniProtKB-SubCell"/>
</dbReference>
<dbReference type="Gene3D" id="1.10.8.710">
    <property type="match status" value="1"/>
</dbReference>